<dbReference type="AlphaFoldDB" id="A0AA39XCI7"/>
<dbReference type="EMBL" id="JAULSR010000002">
    <property type="protein sequence ID" value="KAK0630735.1"/>
    <property type="molecule type" value="Genomic_DNA"/>
</dbReference>
<protein>
    <recommendedName>
        <fullName evidence="2">Gfd2/YDR514C-like C-terminal domain-containing protein</fullName>
    </recommendedName>
</protein>
<dbReference type="PANTHER" id="PTHR28083:SF1">
    <property type="entry name" value="GOOD FOR FULL DBP5 ACTIVITY PROTEIN 2"/>
    <property type="match status" value="1"/>
</dbReference>
<dbReference type="InterPro" id="IPR012337">
    <property type="entry name" value="RNaseH-like_sf"/>
</dbReference>
<organism evidence="3 4">
    <name type="scientific">Bombardia bombarda</name>
    <dbReference type="NCBI Taxonomy" id="252184"/>
    <lineage>
        <taxon>Eukaryota</taxon>
        <taxon>Fungi</taxon>
        <taxon>Dikarya</taxon>
        <taxon>Ascomycota</taxon>
        <taxon>Pezizomycotina</taxon>
        <taxon>Sordariomycetes</taxon>
        <taxon>Sordariomycetidae</taxon>
        <taxon>Sordariales</taxon>
        <taxon>Lasiosphaeriaceae</taxon>
        <taxon>Bombardia</taxon>
    </lineage>
</organism>
<evidence type="ECO:0000256" key="1">
    <source>
        <dbReference type="SAM" id="MobiDB-lite"/>
    </source>
</evidence>
<comment type="caution">
    <text evidence="3">The sequence shown here is derived from an EMBL/GenBank/DDBJ whole genome shotgun (WGS) entry which is preliminary data.</text>
</comment>
<feature type="region of interest" description="Disordered" evidence="1">
    <location>
        <begin position="24"/>
        <end position="45"/>
    </location>
</feature>
<evidence type="ECO:0000313" key="3">
    <source>
        <dbReference type="EMBL" id="KAK0630735.1"/>
    </source>
</evidence>
<dbReference type="PANTHER" id="PTHR28083">
    <property type="entry name" value="GOOD FOR FULL DBP5 ACTIVITY PROTEIN 2"/>
    <property type="match status" value="1"/>
</dbReference>
<dbReference type="Pfam" id="PF21762">
    <property type="entry name" value="DEDDh_C"/>
    <property type="match status" value="1"/>
</dbReference>
<sequence length="605" mass="68412">MEDNEFLRRLQALTGRTDIWEGFDPAQWREPEPEPEDEEMETTTANADGEDCWSDDMIMGAHHLTPQERIQNNLPPQPPRNQGRSYKLNKAREYAADGPAPLLDATHLEKVGWKETGLQMGDMSATSDTFTPWKLVKEYPEMFVGKLNGERAAPLFTMEALHKNRIWDLYYIHHPREDKKGPVVFVPTYQFEHLLLVVNAKLDTNLTIPHGVNAEKFAMTFGYGNTPRPRFLGRATSLEMSESLRNSIPAPQPSDQLENVTQLGRERFVESLESIYRNAKKSKKSDKSHKKRLESRGAWGRSLKRVQRYLGLRQKVDDADRGSSPSWDSSQEELDSFYNPVKIPQSLNLQAPMTIDPEGSVLFVAIDIEAYEFNQSIITEIGIAILDTTKISKVAPGEGGKGWFPVVRARHLRVKENAWAINSTHVHGCAEYFDFGTSEFVPKAEIPTIIKSIIDNAVLIDASGIERKRPVVLVFHDSAQDIKYLQTLKYDIYEAKNVIEIADTREMQQYVSRSQNPSKLLSILVTLDIPYRYLHNAGNDAVYTLFAMIGLAVKKRLASLEKAEKKSQKSEGHVPYKEFCDNEGWSSNGENSDGGLAAKPVNQSN</sequence>
<evidence type="ECO:0000313" key="4">
    <source>
        <dbReference type="Proteomes" id="UP001174934"/>
    </source>
</evidence>
<dbReference type="GO" id="GO:0005634">
    <property type="term" value="C:nucleus"/>
    <property type="evidence" value="ECO:0007669"/>
    <property type="project" value="TreeGrafter"/>
</dbReference>
<evidence type="ECO:0000259" key="2">
    <source>
        <dbReference type="Pfam" id="PF21762"/>
    </source>
</evidence>
<feature type="domain" description="Gfd2/YDR514C-like C-terminal" evidence="2">
    <location>
        <begin position="363"/>
        <end position="550"/>
    </location>
</feature>
<dbReference type="InterPro" id="IPR040151">
    <property type="entry name" value="Gfd2/YDR514C-like"/>
</dbReference>
<feature type="region of interest" description="Disordered" evidence="1">
    <location>
        <begin position="562"/>
        <end position="605"/>
    </location>
</feature>
<name>A0AA39XCI7_9PEZI</name>
<dbReference type="Proteomes" id="UP001174934">
    <property type="component" value="Unassembled WGS sequence"/>
</dbReference>
<keyword evidence="4" id="KW-1185">Reference proteome</keyword>
<gene>
    <name evidence="3" type="ORF">B0T17DRAFT_487756</name>
</gene>
<feature type="compositionally biased region" description="Basic and acidic residues" evidence="1">
    <location>
        <begin position="562"/>
        <end position="580"/>
    </location>
</feature>
<reference evidence="3" key="1">
    <citation type="submission" date="2023-06" db="EMBL/GenBank/DDBJ databases">
        <title>Genome-scale phylogeny and comparative genomics of the fungal order Sordariales.</title>
        <authorList>
            <consortium name="Lawrence Berkeley National Laboratory"/>
            <person name="Hensen N."/>
            <person name="Bonometti L."/>
            <person name="Westerberg I."/>
            <person name="Brannstrom I.O."/>
            <person name="Guillou S."/>
            <person name="Cros-Aarteil S."/>
            <person name="Calhoun S."/>
            <person name="Haridas S."/>
            <person name="Kuo A."/>
            <person name="Mondo S."/>
            <person name="Pangilinan J."/>
            <person name="Riley R."/>
            <person name="LaButti K."/>
            <person name="Andreopoulos B."/>
            <person name="Lipzen A."/>
            <person name="Chen C."/>
            <person name="Yanf M."/>
            <person name="Daum C."/>
            <person name="Ng V."/>
            <person name="Clum A."/>
            <person name="Steindorff A."/>
            <person name="Ohm R."/>
            <person name="Martin F."/>
            <person name="Silar P."/>
            <person name="Natvig D."/>
            <person name="Lalanne C."/>
            <person name="Gautier V."/>
            <person name="Ament-velasquez S.L."/>
            <person name="Kruys A."/>
            <person name="Hutchinson M.I."/>
            <person name="Powell A.J."/>
            <person name="Barry K."/>
            <person name="Miller A.N."/>
            <person name="Grigoriev I.V."/>
            <person name="Debuchy R."/>
            <person name="Gladieux P."/>
            <person name="Thoren M.H."/>
            <person name="Johannesson H."/>
        </authorList>
    </citation>
    <scope>NUCLEOTIDE SEQUENCE</scope>
    <source>
        <strain evidence="3">SMH3391-2</strain>
    </source>
</reference>
<dbReference type="SUPFAM" id="SSF53098">
    <property type="entry name" value="Ribonuclease H-like"/>
    <property type="match status" value="1"/>
</dbReference>
<accession>A0AA39XCI7</accession>
<dbReference type="InterPro" id="IPR048519">
    <property type="entry name" value="Gfd2/YDR514C-like_C"/>
</dbReference>
<proteinExistence type="predicted"/>